<dbReference type="InterPro" id="IPR002491">
    <property type="entry name" value="ABC_transptr_periplasmic_BD"/>
</dbReference>
<proteinExistence type="inferred from homology"/>
<organism evidence="5 6">
    <name type="scientific">Arcanobacterium phocae</name>
    <dbReference type="NCBI Taxonomy" id="131112"/>
    <lineage>
        <taxon>Bacteria</taxon>
        <taxon>Bacillati</taxon>
        <taxon>Actinomycetota</taxon>
        <taxon>Actinomycetes</taxon>
        <taxon>Actinomycetales</taxon>
        <taxon>Actinomycetaceae</taxon>
        <taxon>Arcanobacterium</taxon>
    </lineage>
</organism>
<evidence type="ECO:0000256" key="3">
    <source>
        <dbReference type="SAM" id="SignalP"/>
    </source>
</evidence>
<sequence length="366" mass="38514">MYSTPPSREKNMKLKVTSVLAVLALALTACSTPVHPSEAAKEQQPSQTQPSQSVDLPNPHDLNGLTVVPDIADPDPIEGKFTQKLPVTVTDAEGNEVTITDTSRILAMDLPGTLSRTVIALGYGKNLVGRTVSSTEKQLAELPVVTQNGHTLNTEAILSLEPTVILADRSVGPPEAIDQLRASGIPLVLIDAERGLDKNTPLIMAIARALGNEAAGKALAERTEKETNEALEQIKQWTPEKPLEAAFLYVRGTGGVFFILGTKEGATELISAVGAKDLASEQGITGVTPANAEALVSLNPEVIFTMSAGLESTEGMDGFLARPGVSETRAGQKQRVIAIPDGLSLSFGPQTGQTLLAVARALYGVK</sequence>
<dbReference type="PANTHER" id="PTHR30535:SF4">
    <property type="entry name" value="HEMIN-BINDING PERIPLASMIC PROTEIN HMUT"/>
    <property type="match status" value="1"/>
</dbReference>
<dbReference type="InterPro" id="IPR050902">
    <property type="entry name" value="ABC_Transporter_SBP"/>
</dbReference>
<keyword evidence="3" id="KW-0732">Signal</keyword>
<feature type="region of interest" description="Disordered" evidence="2">
    <location>
        <begin position="35"/>
        <end position="69"/>
    </location>
</feature>
<feature type="domain" description="Fe/B12 periplasmic-binding" evidence="4">
    <location>
        <begin position="106"/>
        <end position="366"/>
    </location>
</feature>
<protein>
    <submittedName>
        <fullName evidence="5">Iron complex transport system substrate-binding protein</fullName>
    </submittedName>
</protein>
<dbReference type="EMBL" id="LT629804">
    <property type="protein sequence ID" value="SDU77638.1"/>
    <property type="molecule type" value="Genomic_DNA"/>
</dbReference>
<evidence type="ECO:0000256" key="1">
    <source>
        <dbReference type="ARBA" id="ARBA00008814"/>
    </source>
</evidence>
<reference evidence="6" key="1">
    <citation type="submission" date="2016-10" db="EMBL/GenBank/DDBJ databases">
        <authorList>
            <person name="Varghese N."/>
            <person name="Submissions S."/>
        </authorList>
    </citation>
    <scope>NUCLEOTIDE SEQUENCE [LARGE SCALE GENOMIC DNA]</scope>
    <source>
        <strain evidence="6">DSM 10002</strain>
    </source>
</reference>
<comment type="similarity">
    <text evidence="1">Belongs to the bacterial solute-binding protein 8 family.</text>
</comment>
<gene>
    <name evidence="5" type="ORF">SAMN04489737_0103</name>
</gene>
<name>A0A1H2LAJ7_9ACTO</name>
<dbReference type="AlphaFoldDB" id="A0A1H2LAJ7"/>
<dbReference type="Pfam" id="PF01497">
    <property type="entry name" value="Peripla_BP_2"/>
    <property type="match status" value="1"/>
</dbReference>
<accession>A0A1H2LAJ7</accession>
<dbReference type="STRING" id="131112.SAMN04489737_0103"/>
<dbReference type="PROSITE" id="PS50983">
    <property type="entry name" value="FE_B12_PBP"/>
    <property type="match status" value="1"/>
</dbReference>
<keyword evidence="6" id="KW-1185">Reference proteome</keyword>
<dbReference type="Gene3D" id="3.40.50.1980">
    <property type="entry name" value="Nitrogenase molybdenum iron protein domain"/>
    <property type="match status" value="2"/>
</dbReference>
<dbReference type="Proteomes" id="UP000214355">
    <property type="component" value="Chromosome I"/>
</dbReference>
<evidence type="ECO:0000256" key="2">
    <source>
        <dbReference type="SAM" id="MobiDB-lite"/>
    </source>
</evidence>
<evidence type="ECO:0000313" key="6">
    <source>
        <dbReference type="Proteomes" id="UP000214355"/>
    </source>
</evidence>
<feature type="signal peptide" evidence="3">
    <location>
        <begin position="1"/>
        <end position="36"/>
    </location>
</feature>
<dbReference type="SUPFAM" id="SSF53807">
    <property type="entry name" value="Helical backbone' metal receptor"/>
    <property type="match status" value="1"/>
</dbReference>
<dbReference type="PANTHER" id="PTHR30535">
    <property type="entry name" value="VITAMIN B12-BINDING PROTEIN"/>
    <property type="match status" value="1"/>
</dbReference>
<feature type="chain" id="PRO_5038447266" evidence="3">
    <location>
        <begin position="37"/>
        <end position="366"/>
    </location>
</feature>
<evidence type="ECO:0000259" key="4">
    <source>
        <dbReference type="PROSITE" id="PS50983"/>
    </source>
</evidence>
<feature type="compositionally biased region" description="Low complexity" evidence="2">
    <location>
        <begin position="43"/>
        <end position="53"/>
    </location>
</feature>
<evidence type="ECO:0000313" key="5">
    <source>
        <dbReference type="EMBL" id="SDU77638.1"/>
    </source>
</evidence>